<feature type="compositionally biased region" description="Polar residues" evidence="1">
    <location>
        <begin position="38"/>
        <end position="50"/>
    </location>
</feature>
<dbReference type="Proteomes" id="UP001295794">
    <property type="component" value="Unassembled WGS sequence"/>
</dbReference>
<evidence type="ECO:0000313" key="3">
    <source>
        <dbReference type="Proteomes" id="UP001295794"/>
    </source>
</evidence>
<protein>
    <submittedName>
        <fullName evidence="2">Uncharacterized protein</fullName>
    </submittedName>
</protein>
<proteinExistence type="predicted"/>
<keyword evidence="3" id="KW-1185">Reference proteome</keyword>
<feature type="region of interest" description="Disordered" evidence="1">
    <location>
        <begin position="189"/>
        <end position="237"/>
    </location>
</feature>
<feature type="compositionally biased region" description="Basic and acidic residues" evidence="1">
    <location>
        <begin position="343"/>
        <end position="356"/>
    </location>
</feature>
<dbReference type="AlphaFoldDB" id="A0AAD2H3F5"/>
<sequence>MAETPLHARLSSPATPSSEKSWKSKSSSPSGFYYTHPRATSRQHVHEATSSANLACKDLADSSPSSLSNRLGPKVLPLLERIDMESEGTANGHVNESLQNSFLGSNSSSPSSSSADTSAGSIEIGEVAEDRRPVVFTTEPSKLHYDANGTRSGYYQKGSTPPSSGSSSFSFADITAVDAIINDPARVAKEYQPGQSSTKQTLDEASAVSASLPHGQPFTTGDEAPVSALERDSPRTQAGITLRDAVLNNARRRDRDLNVKETERKINDLLTPPVVQAFATRIGHVKDELSVKFGEARLKDVFAPEQPRNGLGDPLSLSNNGQSLPPPIQEPRSTSFHSGPSLKGKERDFGKIDLRFDPGPQSDELHRTGITIRHGAILHFRTLLSCILLASILPETVDLRNVILRAATSRRRGNTLLDGSILLNDKQHLHEGGHLTGVSNRCDLPSHMFTAGSTVGPSGRGTDAILPPAVPPRPENPCDNVPGLWMVKVGSAWSTLLEVTFQVEPGLAYAWDIPLPWVSLTFLLVFAGLTPPRDEDPATRRHRPPKIAVNLLCVSTATLSQMYDNLRDPTPADKANATFALECMWPPDNTLVVDICGGEGGGGRSWLPYDMHAGSPIDVTDYIQAGANTIRLSLLQPMSDRTFVLHASPRAPAPAPQIVGSGGTGLWDFSATLTVLP</sequence>
<dbReference type="EMBL" id="CAVNYO010000138">
    <property type="protein sequence ID" value="CAK5268456.1"/>
    <property type="molecule type" value="Genomic_DNA"/>
</dbReference>
<feature type="compositionally biased region" description="Low complexity" evidence="1">
    <location>
        <begin position="158"/>
        <end position="168"/>
    </location>
</feature>
<gene>
    <name evidence="2" type="ORF">MYCIT1_LOCUS11660</name>
</gene>
<feature type="region of interest" description="Disordered" evidence="1">
    <location>
        <begin position="87"/>
        <end position="168"/>
    </location>
</feature>
<evidence type="ECO:0000313" key="2">
    <source>
        <dbReference type="EMBL" id="CAK5268456.1"/>
    </source>
</evidence>
<comment type="caution">
    <text evidence="2">The sequence shown here is derived from an EMBL/GenBank/DDBJ whole genome shotgun (WGS) entry which is preliminary data.</text>
</comment>
<name>A0AAD2H3F5_9AGAR</name>
<evidence type="ECO:0000256" key="1">
    <source>
        <dbReference type="SAM" id="MobiDB-lite"/>
    </source>
</evidence>
<organism evidence="2 3">
    <name type="scientific">Mycena citricolor</name>
    <dbReference type="NCBI Taxonomy" id="2018698"/>
    <lineage>
        <taxon>Eukaryota</taxon>
        <taxon>Fungi</taxon>
        <taxon>Dikarya</taxon>
        <taxon>Basidiomycota</taxon>
        <taxon>Agaricomycotina</taxon>
        <taxon>Agaricomycetes</taxon>
        <taxon>Agaricomycetidae</taxon>
        <taxon>Agaricales</taxon>
        <taxon>Marasmiineae</taxon>
        <taxon>Mycenaceae</taxon>
        <taxon>Mycena</taxon>
    </lineage>
</organism>
<reference evidence="2" key="1">
    <citation type="submission" date="2023-11" db="EMBL/GenBank/DDBJ databases">
        <authorList>
            <person name="De Vega J J."/>
            <person name="De Vega J J."/>
        </authorList>
    </citation>
    <scope>NUCLEOTIDE SEQUENCE</scope>
</reference>
<feature type="region of interest" description="Disordered" evidence="1">
    <location>
        <begin position="1"/>
        <end position="50"/>
    </location>
</feature>
<accession>A0AAD2H3F5</accession>
<feature type="region of interest" description="Disordered" evidence="1">
    <location>
        <begin position="304"/>
        <end position="360"/>
    </location>
</feature>
<feature type="compositionally biased region" description="Low complexity" evidence="1">
    <location>
        <begin position="97"/>
        <end position="121"/>
    </location>
</feature>